<dbReference type="HAMAP" id="MF_00454">
    <property type="entry name" value="FluC"/>
    <property type="match status" value="1"/>
</dbReference>
<feature type="transmembrane region" description="Helical" evidence="11">
    <location>
        <begin position="105"/>
        <end position="123"/>
    </location>
</feature>
<evidence type="ECO:0000256" key="6">
    <source>
        <dbReference type="ARBA" id="ARBA00023065"/>
    </source>
</evidence>
<keyword evidence="3" id="KW-0997">Cell inner membrane</keyword>
<keyword evidence="6" id="KW-0813">Transport</keyword>
<keyword evidence="6" id="KW-0406">Ion transport</keyword>
<feature type="transmembrane region" description="Helical" evidence="11">
    <location>
        <begin position="44"/>
        <end position="61"/>
    </location>
</feature>
<proteinExistence type="inferred from homology"/>
<evidence type="ECO:0000256" key="9">
    <source>
        <dbReference type="ARBA" id="ARBA00035120"/>
    </source>
</evidence>
<feature type="non-terminal residue" evidence="12">
    <location>
        <position position="1"/>
    </location>
</feature>
<dbReference type="PANTHER" id="PTHR28259">
    <property type="entry name" value="FLUORIDE EXPORT PROTEIN 1-RELATED"/>
    <property type="match status" value="1"/>
</dbReference>
<dbReference type="NCBIfam" id="TIGR00494">
    <property type="entry name" value="crcB"/>
    <property type="match status" value="1"/>
</dbReference>
<evidence type="ECO:0000256" key="11">
    <source>
        <dbReference type="SAM" id="Phobius"/>
    </source>
</evidence>
<comment type="similarity">
    <text evidence="9">Belongs to the fluoride channel Fluc/FEX (TC 1.A.43) family.</text>
</comment>
<feature type="transmembrane region" description="Helical" evidence="11">
    <location>
        <begin position="135"/>
        <end position="156"/>
    </location>
</feature>
<dbReference type="EMBL" id="AFBN01000011">
    <property type="protein sequence ID" value="EGF59238.1"/>
    <property type="molecule type" value="Genomic_DNA"/>
</dbReference>
<comment type="catalytic activity">
    <reaction evidence="10">
        <text>fluoride(in) = fluoride(out)</text>
        <dbReference type="Rhea" id="RHEA:76159"/>
        <dbReference type="ChEBI" id="CHEBI:17051"/>
    </reaction>
    <physiologicalReaction direction="left-to-right" evidence="10">
        <dbReference type="Rhea" id="RHEA:76160"/>
    </physiologicalReaction>
</comment>
<sequence length="164" mass="18223">IVYWMIVADFRFTSKHLGKTAEIFSTFTTFAPRNIPQRPMSKELIAIFLGGGIGSVLRYCVQMALHERIIPYSFPWATFTVNILGSFLIGLFYSLSARFNLSTEVRMLLTTGLCGGFTTFSTFSNDGLIMIKQGFYGMFILYTLLSIILGITAAFAGGACGRYI</sequence>
<dbReference type="eggNOG" id="COG0239">
    <property type="taxonomic scope" value="Bacteria"/>
</dbReference>
<name>F3PPG8_9BACE</name>
<keyword evidence="5 11" id="KW-1133">Transmembrane helix</keyword>
<evidence type="ECO:0000313" key="13">
    <source>
        <dbReference type="Proteomes" id="UP000003416"/>
    </source>
</evidence>
<reference evidence="12 13" key="1">
    <citation type="submission" date="2011-02" db="EMBL/GenBank/DDBJ databases">
        <authorList>
            <person name="Weinstock G."/>
            <person name="Sodergren E."/>
            <person name="Clifton S."/>
            <person name="Fulton L."/>
            <person name="Fulton B."/>
            <person name="Courtney L."/>
            <person name="Fronick C."/>
            <person name="Harrison M."/>
            <person name="Strong C."/>
            <person name="Farmer C."/>
            <person name="Delahaunty K."/>
            <person name="Markovic C."/>
            <person name="Hall O."/>
            <person name="Minx P."/>
            <person name="Tomlinson C."/>
            <person name="Mitreva M."/>
            <person name="Hou S."/>
            <person name="Chen J."/>
            <person name="Wollam A."/>
            <person name="Pepin K.H."/>
            <person name="Johnson M."/>
            <person name="Bhonagiri V."/>
            <person name="Zhang X."/>
            <person name="Suruliraj S."/>
            <person name="Warren W."/>
            <person name="Chinwalla A."/>
            <person name="Mardis E.R."/>
            <person name="Wilson R.K."/>
        </authorList>
    </citation>
    <scope>NUCLEOTIDE SEQUENCE [LARGE SCALE GENOMIC DNA]</scope>
    <source>
        <strain evidence="12 13">YIT 12057</strain>
    </source>
</reference>
<evidence type="ECO:0000256" key="10">
    <source>
        <dbReference type="ARBA" id="ARBA00035585"/>
    </source>
</evidence>
<dbReference type="InterPro" id="IPR003691">
    <property type="entry name" value="FluC"/>
</dbReference>
<keyword evidence="7 11" id="KW-0472">Membrane</keyword>
<keyword evidence="4 11" id="KW-0812">Transmembrane</keyword>
<evidence type="ECO:0000256" key="7">
    <source>
        <dbReference type="ARBA" id="ARBA00023136"/>
    </source>
</evidence>
<organism evidence="12 13">
    <name type="scientific">Bacteroides fluxus YIT 12057</name>
    <dbReference type="NCBI Taxonomy" id="763034"/>
    <lineage>
        <taxon>Bacteria</taxon>
        <taxon>Pseudomonadati</taxon>
        <taxon>Bacteroidota</taxon>
        <taxon>Bacteroidia</taxon>
        <taxon>Bacteroidales</taxon>
        <taxon>Bacteroidaceae</taxon>
        <taxon>Bacteroides</taxon>
    </lineage>
</organism>
<dbReference type="PANTHER" id="PTHR28259:SF1">
    <property type="entry name" value="FLUORIDE EXPORT PROTEIN 1-RELATED"/>
    <property type="match status" value="1"/>
</dbReference>
<evidence type="ECO:0000256" key="4">
    <source>
        <dbReference type="ARBA" id="ARBA00022692"/>
    </source>
</evidence>
<dbReference type="STRING" id="763034.HMPREF9446_00608"/>
<evidence type="ECO:0000313" key="12">
    <source>
        <dbReference type="EMBL" id="EGF59238.1"/>
    </source>
</evidence>
<evidence type="ECO:0000256" key="3">
    <source>
        <dbReference type="ARBA" id="ARBA00022519"/>
    </source>
</evidence>
<evidence type="ECO:0000256" key="8">
    <source>
        <dbReference type="ARBA" id="ARBA00023303"/>
    </source>
</evidence>
<comment type="subcellular location">
    <subcellularLocation>
        <location evidence="1">Cell membrane</location>
        <topology evidence="1">Multi-pass membrane protein</topology>
    </subcellularLocation>
</comment>
<keyword evidence="2" id="KW-1003">Cell membrane</keyword>
<evidence type="ECO:0000256" key="5">
    <source>
        <dbReference type="ARBA" id="ARBA00022989"/>
    </source>
</evidence>
<dbReference type="Proteomes" id="UP000003416">
    <property type="component" value="Unassembled WGS sequence"/>
</dbReference>
<dbReference type="GO" id="GO:1903425">
    <property type="term" value="F:fluoride transmembrane transporter activity"/>
    <property type="evidence" value="ECO:0007669"/>
    <property type="project" value="TreeGrafter"/>
</dbReference>
<gene>
    <name evidence="12" type="ORF">HMPREF9446_00608</name>
</gene>
<accession>F3PPG8</accession>
<keyword evidence="8" id="KW-0407">Ion channel</keyword>
<evidence type="ECO:0000256" key="1">
    <source>
        <dbReference type="ARBA" id="ARBA00004651"/>
    </source>
</evidence>
<evidence type="ECO:0000256" key="2">
    <source>
        <dbReference type="ARBA" id="ARBA00022475"/>
    </source>
</evidence>
<keyword evidence="13" id="KW-1185">Reference proteome</keyword>
<comment type="caution">
    <text evidence="12">The sequence shown here is derived from an EMBL/GenBank/DDBJ whole genome shotgun (WGS) entry which is preliminary data.</text>
</comment>
<feature type="transmembrane region" description="Helical" evidence="11">
    <location>
        <begin position="73"/>
        <end position="93"/>
    </location>
</feature>
<dbReference type="HOGENOM" id="CLU_114342_2_3_10"/>
<dbReference type="AlphaFoldDB" id="F3PPG8"/>
<protein>
    <submittedName>
        <fullName evidence="12">Protein CrcB</fullName>
    </submittedName>
</protein>
<dbReference type="GO" id="GO:0005886">
    <property type="term" value="C:plasma membrane"/>
    <property type="evidence" value="ECO:0007669"/>
    <property type="project" value="UniProtKB-SubCell"/>
</dbReference>
<dbReference type="Pfam" id="PF02537">
    <property type="entry name" value="CRCB"/>
    <property type="match status" value="1"/>
</dbReference>